<keyword evidence="2" id="KW-0808">Transferase</keyword>
<dbReference type="RefSeq" id="WP_230056663.1">
    <property type="nucleotide sequence ID" value="NZ_CAJHOE010000001.1"/>
</dbReference>
<evidence type="ECO:0000313" key="2">
    <source>
        <dbReference type="EMBL" id="CAD7287299.1"/>
    </source>
</evidence>
<protein>
    <submittedName>
        <fullName evidence="2">GalNAc-alpha-(1-&gt;4)-GalNAc-alpha-(1-&gt;3)-diNAcBac-PP-undecaprenol alpha-1,4-N-acetyl-D-galactosaminyltransferase</fullName>
        <ecNumber evidence="2">2.4.1.292</ecNumber>
    </submittedName>
</protein>
<evidence type="ECO:0000259" key="1">
    <source>
        <dbReference type="Pfam" id="PF00534"/>
    </source>
</evidence>
<dbReference type="Pfam" id="PF00534">
    <property type="entry name" value="Glycos_transf_1"/>
    <property type="match status" value="1"/>
</dbReference>
<comment type="caution">
    <text evidence="2">The sequence shown here is derived from an EMBL/GenBank/DDBJ whole genome shotgun (WGS) entry which is preliminary data.</text>
</comment>
<accession>A0ABM8Q3I0</accession>
<dbReference type="EC" id="2.4.1.292" evidence="2"/>
<feature type="domain" description="Glycosyl transferase family 1" evidence="1">
    <location>
        <begin position="186"/>
        <end position="342"/>
    </location>
</feature>
<dbReference type="Gene3D" id="3.40.50.2000">
    <property type="entry name" value="Glycogen Phosphorylase B"/>
    <property type="match status" value="2"/>
</dbReference>
<evidence type="ECO:0000313" key="3">
    <source>
        <dbReference type="Proteomes" id="UP000789359"/>
    </source>
</evidence>
<gene>
    <name evidence="2" type="primary">pglH_1</name>
    <name evidence="2" type="ORF">LMG8286_00920</name>
</gene>
<reference evidence="2 3" key="1">
    <citation type="submission" date="2020-11" db="EMBL/GenBank/DDBJ databases">
        <authorList>
            <person name="Peeters C."/>
        </authorList>
    </citation>
    <scope>NUCLEOTIDE SEQUENCE [LARGE SCALE GENOMIC DNA]</scope>
    <source>
        <strain evidence="2 3">LMG 8286</strain>
    </source>
</reference>
<keyword evidence="2" id="KW-0328">Glycosyltransferase</keyword>
<dbReference type="InterPro" id="IPR001296">
    <property type="entry name" value="Glyco_trans_1"/>
</dbReference>
<dbReference type="Proteomes" id="UP000789359">
    <property type="component" value="Unassembled WGS sequence"/>
</dbReference>
<organism evidence="2 3">
    <name type="scientific">Campylobacter suis</name>
    <dbReference type="NCBI Taxonomy" id="2790657"/>
    <lineage>
        <taxon>Bacteria</taxon>
        <taxon>Pseudomonadati</taxon>
        <taxon>Campylobacterota</taxon>
        <taxon>Epsilonproteobacteria</taxon>
        <taxon>Campylobacterales</taxon>
        <taxon>Campylobacteraceae</taxon>
        <taxon>Campylobacter</taxon>
    </lineage>
</organism>
<sequence>MKKIIFVTESLVTMGGVVRVITNWSNYFIKKGYEVENVSVKEGKPFFDLDNRVKFTIVKFKFKFKLLKIFDIIPNTFKMYLFLKSRIHTNIIFNKSLYIEPIWILRKLGLFKNINLIYMHHGGSHDFRKFYIGRFWTRHRVKMIFDSFDKVVCLYNNEENYPTQVNLNKLFFIANPVSFVGNNVVFEKKENILLFLGRVTYKKGIDTLLYAWEYAHKYLPEWKLEIVGEGEDKNKAISLAKKLKLKNIEFINGTNNTKPFFERSKIFIMPSTAEGMPMTIIEAMACKCCVVSSKTQGGKKLVKDKKNGFLFDIGKTKELYSLILDIAKNEQMMKKISDTGYESISEYNIDVVVKKWNEILVY</sequence>
<dbReference type="GO" id="GO:0016757">
    <property type="term" value="F:glycosyltransferase activity"/>
    <property type="evidence" value="ECO:0007669"/>
    <property type="project" value="UniProtKB-KW"/>
</dbReference>
<dbReference type="PANTHER" id="PTHR12526">
    <property type="entry name" value="GLYCOSYLTRANSFERASE"/>
    <property type="match status" value="1"/>
</dbReference>
<dbReference type="EMBL" id="CAJHOE010000001">
    <property type="protein sequence ID" value="CAD7287299.1"/>
    <property type="molecule type" value="Genomic_DNA"/>
</dbReference>
<name>A0ABM8Q3I0_9BACT</name>
<keyword evidence="3" id="KW-1185">Reference proteome</keyword>
<dbReference type="SUPFAM" id="SSF53756">
    <property type="entry name" value="UDP-Glycosyltransferase/glycogen phosphorylase"/>
    <property type="match status" value="1"/>
</dbReference>
<proteinExistence type="predicted"/>
<dbReference type="PANTHER" id="PTHR12526:SF630">
    <property type="entry name" value="GLYCOSYLTRANSFERASE"/>
    <property type="match status" value="1"/>
</dbReference>